<evidence type="ECO:0000313" key="2">
    <source>
        <dbReference type="Proteomes" id="UP000055024"/>
    </source>
</evidence>
<accession>A0A0V1F4U9</accession>
<comment type="caution">
    <text evidence="1">The sequence shown here is derived from an EMBL/GenBank/DDBJ whole genome shotgun (WGS) entry which is preliminary data.</text>
</comment>
<proteinExistence type="predicted"/>
<protein>
    <submittedName>
        <fullName evidence="1">Uncharacterized protein</fullName>
    </submittedName>
</protein>
<gene>
    <name evidence="1" type="ORF">T11_14047</name>
</gene>
<dbReference type="AlphaFoldDB" id="A0A0V1F4U9"/>
<name>A0A0V1F4U9_9BILA</name>
<evidence type="ECO:0000313" key="1">
    <source>
        <dbReference type="EMBL" id="KRY80958.1"/>
    </source>
</evidence>
<sequence length="35" mass="3693">MTVSNNACVKGAVGPYCATAVFNSFITLKSKVWKG</sequence>
<dbReference type="Proteomes" id="UP000055024">
    <property type="component" value="Unassembled WGS sequence"/>
</dbReference>
<keyword evidence="2" id="KW-1185">Reference proteome</keyword>
<dbReference type="EMBL" id="JYDP01006553">
    <property type="protein sequence ID" value="KRY80958.1"/>
    <property type="molecule type" value="Genomic_DNA"/>
</dbReference>
<reference evidence="1 2" key="1">
    <citation type="submission" date="2015-01" db="EMBL/GenBank/DDBJ databases">
        <title>Evolution of Trichinella species and genotypes.</title>
        <authorList>
            <person name="Korhonen P.K."/>
            <person name="Edoardo P."/>
            <person name="Giuseppe L.R."/>
            <person name="Gasser R.B."/>
        </authorList>
    </citation>
    <scope>NUCLEOTIDE SEQUENCE [LARGE SCALE GENOMIC DNA]</scope>
    <source>
        <strain evidence="1">ISS1029</strain>
    </source>
</reference>
<organism evidence="1 2">
    <name type="scientific">Trichinella zimbabwensis</name>
    <dbReference type="NCBI Taxonomy" id="268475"/>
    <lineage>
        <taxon>Eukaryota</taxon>
        <taxon>Metazoa</taxon>
        <taxon>Ecdysozoa</taxon>
        <taxon>Nematoda</taxon>
        <taxon>Enoplea</taxon>
        <taxon>Dorylaimia</taxon>
        <taxon>Trichinellida</taxon>
        <taxon>Trichinellidae</taxon>
        <taxon>Trichinella</taxon>
    </lineage>
</organism>